<feature type="transmembrane region" description="Helical" evidence="6">
    <location>
        <begin position="285"/>
        <end position="307"/>
    </location>
</feature>
<evidence type="ECO:0000313" key="8">
    <source>
        <dbReference type="EMBL" id="MFD2408738.1"/>
    </source>
</evidence>
<feature type="region of interest" description="Disordered" evidence="5">
    <location>
        <begin position="389"/>
        <end position="410"/>
    </location>
</feature>
<feature type="transmembrane region" description="Helical" evidence="6">
    <location>
        <begin position="359"/>
        <end position="379"/>
    </location>
</feature>
<proteinExistence type="predicted"/>
<dbReference type="Proteomes" id="UP001597448">
    <property type="component" value="Unassembled WGS sequence"/>
</dbReference>
<dbReference type="EMBL" id="JBHUKY010000008">
    <property type="protein sequence ID" value="MFD2408738.1"/>
    <property type="molecule type" value="Genomic_DNA"/>
</dbReference>
<feature type="domain" description="ABC-2 type transporter transmembrane" evidence="7">
    <location>
        <begin position="150"/>
        <end position="335"/>
    </location>
</feature>
<gene>
    <name evidence="8" type="ORF">ACFSX3_02595</name>
</gene>
<evidence type="ECO:0000256" key="2">
    <source>
        <dbReference type="ARBA" id="ARBA00022692"/>
    </source>
</evidence>
<protein>
    <submittedName>
        <fullName evidence="8">ABC transporter permease</fullName>
    </submittedName>
</protein>
<name>A0ABW5F127_9BACL</name>
<dbReference type="RefSeq" id="WP_209991062.1">
    <property type="nucleotide sequence ID" value="NZ_JBHSVQ010000001.1"/>
</dbReference>
<feature type="transmembrane region" description="Helical" evidence="6">
    <location>
        <begin position="236"/>
        <end position="265"/>
    </location>
</feature>
<dbReference type="InterPro" id="IPR013525">
    <property type="entry name" value="ABC2_TM"/>
</dbReference>
<dbReference type="Pfam" id="PF12698">
    <property type="entry name" value="ABC2_membrane_3"/>
    <property type="match status" value="1"/>
</dbReference>
<evidence type="ECO:0000256" key="5">
    <source>
        <dbReference type="SAM" id="MobiDB-lite"/>
    </source>
</evidence>
<keyword evidence="2 6" id="KW-0812">Transmembrane</keyword>
<keyword evidence="3 6" id="KW-1133">Transmembrane helix</keyword>
<keyword evidence="4 6" id="KW-0472">Membrane</keyword>
<feature type="transmembrane region" description="Helical" evidence="6">
    <location>
        <begin position="319"/>
        <end position="339"/>
    </location>
</feature>
<feature type="transmembrane region" description="Helical" evidence="6">
    <location>
        <begin position="198"/>
        <end position="216"/>
    </location>
</feature>
<keyword evidence="9" id="KW-1185">Reference proteome</keyword>
<comment type="caution">
    <text evidence="8">The sequence shown here is derived from an EMBL/GenBank/DDBJ whole genome shotgun (WGS) entry which is preliminary data.</text>
</comment>
<sequence>MMALIGKEMRMTLRSLVFYLFVIASVFFYFTSYATEETWGEVGPPAASVTPQNLGTAEQPYYGWKQPDNTLELAQRMKREIGFDLNAGTTDKLKLGFPLKSRLTADEQEALTQGVSKLDQILEAPDKYTMADVYAVAGEIDKQLGGNSMYKAGLRDYSYPIESYEEAVKAQESILSGYNAKVNAGELLPGAARYFSDYMSLPAGIFPVFLSAFLLLRDRSSRMNELIYSRRVSPWVYVGSKFIAQGIMLSLVYLILAVIGGWQTVHTLGLTGQTVQAIPVFLSYTAWWLLPTLWVSVAFGMFGSMLFRRGIVPIALQIVWWFVSVLPLMGSYGLNRLFIRFNSPDDYQLYRGWADEIALNRSFYLLLAILLTAGAAWLWERNRSRMDSAQSLGRKKTKRTPAVPAPGALR</sequence>
<comment type="subcellular location">
    <subcellularLocation>
        <location evidence="1">Membrane</location>
        <topology evidence="1">Multi-pass membrane protein</topology>
    </subcellularLocation>
</comment>
<evidence type="ECO:0000259" key="7">
    <source>
        <dbReference type="Pfam" id="PF12698"/>
    </source>
</evidence>
<reference evidence="9" key="1">
    <citation type="journal article" date="2019" name="Int. J. Syst. Evol. Microbiol.">
        <title>The Global Catalogue of Microorganisms (GCM) 10K type strain sequencing project: providing services to taxonomists for standard genome sequencing and annotation.</title>
        <authorList>
            <consortium name="The Broad Institute Genomics Platform"/>
            <consortium name="The Broad Institute Genome Sequencing Center for Infectious Disease"/>
            <person name="Wu L."/>
            <person name="Ma J."/>
        </authorList>
    </citation>
    <scope>NUCLEOTIDE SEQUENCE [LARGE SCALE GENOMIC DNA]</scope>
    <source>
        <strain evidence="9">CCM 8725</strain>
    </source>
</reference>
<organism evidence="8 9">
    <name type="scientific">Paenibacillus rhizoplanae</name>
    <dbReference type="NCBI Taxonomy" id="1917181"/>
    <lineage>
        <taxon>Bacteria</taxon>
        <taxon>Bacillati</taxon>
        <taxon>Bacillota</taxon>
        <taxon>Bacilli</taxon>
        <taxon>Bacillales</taxon>
        <taxon>Paenibacillaceae</taxon>
        <taxon>Paenibacillus</taxon>
    </lineage>
</organism>
<evidence type="ECO:0000256" key="4">
    <source>
        <dbReference type="ARBA" id="ARBA00023136"/>
    </source>
</evidence>
<evidence type="ECO:0000256" key="1">
    <source>
        <dbReference type="ARBA" id="ARBA00004141"/>
    </source>
</evidence>
<evidence type="ECO:0000313" key="9">
    <source>
        <dbReference type="Proteomes" id="UP001597448"/>
    </source>
</evidence>
<feature type="transmembrane region" description="Helical" evidence="6">
    <location>
        <begin position="12"/>
        <end position="30"/>
    </location>
</feature>
<evidence type="ECO:0000256" key="3">
    <source>
        <dbReference type="ARBA" id="ARBA00022989"/>
    </source>
</evidence>
<accession>A0ABW5F127</accession>
<evidence type="ECO:0000256" key="6">
    <source>
        <dbReference type="SAM" id="Phobius"/>
    </source>
</evidence>